<comment type="caution">
    <text evidence="4">The sequence shown here is derived from an EMBL/GenBank/DDBJ whole genome shotgun (WGS) entry which is preliminary data.</text>
</comment>
<dbReference type="Proteomes" id="UP000299211">
    <property type="component" value="Unassembled WGS sequence"/>
</dbReference>
<reference evidence="4 5" key="1">
    <citation type="submission" date="2019-04" db="EMBL/GenBank/DDBJ databases">
        <title>Draft genome sequences of Streptomyces avermitilis ATCC 31267.</title>
        <authorList>
            <person name="Komaki H."/>
            <person name="Tamura T."/>
            <person name="Hosoyama A."/>
        </authorList>
    </citation>
    <scope>NUCLEOTIDE SEQUENCE [LARGE SCALE GENOMIC DNA]</scope>
    <source>
        <strain evidence="4 5">ATCC 31267</strain>
    </source>
</reference>
<dbReference type="AlphaFoldDB" id="A0A4D4N9K8"/>
<feature type="domain" description="Winged helix-turn helix" evidence="3">
    <location>
        <begin position="52"/>
        <end position="110"/>
    </location>
</feature>
<dbReference type="Pfam" id="PF13358">
    <property type="entry name" value="DDE_3"/>
    <property type="match status" value="1"/>
</dbReference>
<sequence>MVGEVTGGWPGRTAVPSAGRRAGDHQVLSEAEQAGVRQAVLDHAPSDLGLSGQLWTRRLVGEPIFKLYRVRFTEPGVGKYLMRWGLTFPRPDKRAIQQDPEAVRIWREETWRAIPARAKAENGVVLFADQVGIRSDQVELHFLPSYSPDLNPDELVDADLKRSLPHTHRARNQTELASETRRFFHRRQHQPHIVRGYFCGRHVGYVIDE</sequence>
<protein>
    <submittedName>
        <fullName evidence="4">Uncharacterized protein</fullName>
    </submittedName>
</protein>
<dbReference type="InterPro" id="IPR036397">
    <property type="entry name" value="RNaseH_sf"/>
</dbReference>
<dbReference type="STRING" id="33903.AQJ43_35380"/>
<accession>A0A4D4N9K8</accession>
<dbReference type="GO" id="GO:0003676">
    <property type="term" value="F:nucleic acid binding"/>
    <property type="evidence" value="ECO:0007669"/>
    <property type="project" value="InterPro"/>
</dbReference>
<evidence type="ECO:0000256" key="1">
    <source>
        <dbReference type="SAM" id="MobiDB-lite"/>
    </source>
</evidence>
<gene>
    <name evidence="4" type="ORF">SAV31267_093320</name>
</gene>
<feature type="domain" description="Tc1-like transposase DDE" evidence="2">
    <location>
        <begin position="135"/>
        <end position="176"/>
    </location>
</feature>
<evidence type="ECO:0000259" key="2">
    <source>
        <dbReference type="Pfam" id="PF13358"/>
    </source>
</evidence>
<feature type="region of interest" description="Disordered" evidence="1">
    <location>
        <begin position="1"/>
        <end position="26"/>
    </location>
</feature>
<evidence type="ECO:0000259" key="3">
    <source>
        <dbReference type="Pfam" id="PF13592"/>
    </source>
</evidence>
<proteinExistence type="predicted"/>
<name>A0A4D4N9K8_STRAX</name>
<dbReference type="InterPro" id="IPR038717">
    <property type="entry name" value="Tc1-like_DDE_dom"/>
</dbReference>
<dbReference type="Pfam" id="PF13592">
    <property type="entry name" value="HTH_33"/>
    <property type="match status" value="1"/>
</dbReference>
<feature type="compositionally biased region" description="Gly residues" evidence="1">
    <location>
        <begin position="1"/>
        <end position="10"/>
    </location>
</feature>
<dbReference type="Gene3D" id="3.30.420.10">
    <property type="entry name" value="Ribonuclease H-like superfamily/Ribonuclease H"/>
    <property type="match status" value="1"/>
</dbReference>
<evidence type="ECO:0000313" key="4">
    <source>
        <dbReference type="EMBL" id="GDY79847.1"/>
    </source>
</evidence>
<dbReference type="InterPro" id="IPR025959">
    <property type="entry name" value="Winged_HTH_dom"/>
</dbReference>
<dbReference type="EMBL" id="BJHY01000002">
    <property type="protein sequence ID" value="GDY79847.1"/>
    <property type="molecule type" value="Genomic_DNA"/>
</dbReference>
<organism evidence="4 5">
    <name type="scientific">Streptomyces avermitilis</name>
    <dbReference type="NCBI Taxonomy" id="33903"/>
    <lineage>
        <taxon>Bacteria</taxon>
        <taxon>Bacillati</taxon>
        <taxon>Actinomycetota</taxon>
        <taxon>Actinomycetes</taxon>
        <taxon>Kitasatosporales</taxon>
        <taxon>Streptomycetaceae</taxon>
        <taxon>Streptomyces</taxon>
    </lineage>
</organism>
<evidence type="ECO:0000313" key="5">
    <source>
        <dbReference type="Proteomes" id="UP000299211"/>
    </source>
</evidence>